<reference evidence="2 3" key="1">
    <citation type="submission" date="2022-04" db="EMBL/GenBank/DDBJ databases">
        <title>Chromosome-level reference genomes for two strains of Caenorhabditis briggsae: an improved platform for comparative genomics.</title>
        <authorList>
            <person name="Stevens L."/>
            <person name="Andersen E."/>
        </authorList>
    </citation>
    <scope>NUCLEOTIDE SEQUENCE [LARGE SCALE GENOMIC DNA]</scope>
    <source>
        <strain evidence="2">VX34</strain>
        <tissue evidence="2">Whole-organism</tissue>
    </source>
</reference>
<dbReference type="Proteomes" id="UP000829354">
    <property type="component" value="Chromosome X"/>
</dbReference>
<dbReference type="AlphaFoldDB" id="A0AAE9F5K7"/>
<evidence type="ECO:0000256" key="1">
    <source>
        <dbReference type="SAM" id="MobiDB-lite"/>
    </source>
</evidence>
<protein>
    <submittedName>
        <fullName evidence="2">Uncharacterized protein</fullName>
    </submittedName>
</protein>
<organism evidence="2 3">
    <name type="scientific">Caenorhabditis briggsae</name>
    <dbReference type="NCBI Taxonomy" id="6238"/>
    <lineage>
        <taxon>Eukaryota</taxon>
        <taxon>Metazoa</taxon>
        <taxon>Ecdysozoa</taxon>
        <taxon>Nematoda</taxon>
        <taxon>Chromadorea</taxon>
        <taxon>Rhabditida</taxon>
        <taxon>Rhabditina</taxon>
        <taxon>Rhabditomorpha</taxon>
        <taxon>Rhabditoidea</taxon>
        <taxon>Rhabditidae</taxon>
        <taxon>Peloderinae</taxon>
        <taxon>Caenorhabditis</taxon>
    </lineage>
</organism>
<evidence type="ECO:0000313" key="2">
    <source>
        <dbReference type="EMBL" id="UMM39138.1"/>
    </source>
</evidence>
<proteinExistence type="predicted"/>
<keyword evidence="3" id="KW-1185">Reference proteome</keyword>
<evidence type="ECO:0000313" key="3">
    <source>
        <dbReference type="Proteomes" id="UP000829354"/>
    </source>
</evidence>
<feature type="compositionally biased region" description="Acidic residues" evidence="1">
    <location>
        <begin position="112"/>
        <end position="124"/>
    </location>
</feature>
<name>A0AAE9F5K7_CAEBR</name>
<sequence>MYLCGQKLIRKPKTPQPLPIESQTTYEHLFYRRSLTPAFARPGWIPSPNRVEAFIKETPVDPPALDSSFEDSSDSSCDDSFIDETDTVKMDGIEEYTDDDSFDCNIPMAADSSDDDSSDDDSSDGDIPMENSSSNSESSDDDSSDDDFPRKLFQVETLNKLKRLISSSHHLQRLPSPVYLVQRRSFHITSQFTLSSQF</sequence>
<dbReference type="EMBL" id="CP092625">
    <property type="protein sequence ID" value="UMM39138.1"/>
    <property type="molecule type" value="Genomic_DNA"/>
</dbReference>
<feature type="region of interest" description="Disordered" evidence="1">
    <location>
        <begin position="96"/>
        <end position="148"/>
    </location>
</feature>
<accession>A0AAE9F5K7</accession>
<gene>
    <name evidence="2" type="ORF">L5515_016327</name>
</gene>